<comment type="caution">
    <text evidence="1">The sequence shown here is derived from an EMBL/GenBank/DDBJ whole genome shotgun (WGS) entry which is preliminary data.</text>
</comment>
<name>A0ABD1U6W8_9LAMI</name>
<sequence>MGEKIAGGNGRKWVNMRNSGRSSRFHAHQEEEQFVQECHSFRFSVHCCSICHHDSAPAFEGGAVGEQLPQNHRETVDINLVIPDVLSIPQLSNCPAFNGDPHSKNRSGLP</sequence>
<dbReference type="AlphaFoldDB" id="A0ABD1U6W8"/>
<dbReference type="EMBL" id="JBFOLJ010000007">
    <property type="protein sequence ID" value="KAL2520712.1"/>
    <property type="molecule type" value="Genomic_DNA"/>
</dbReference>
<reference evidence="2" key="1">
    <citation type="submission" date="2024-07" db="EMBL/GenBank/DDBJ databases">
        <title>Two chromosome-level genome assemblies of Korean endemic species Abeliophyllum distichum and Forsythia ovata (Oleaceae).</title>
        <authorList>
            <person name="Jang H."/>
        </authorList>
    </citation>
    <scope>NUCLEOTIDE SEQUENCE [LARGE SCALE GENOMIC DNA]</scope>
</reference>
<keyword evidence="2" id="KW-1185">Reference proteome</keyword>
<gene>
    <name evidence="1" type="ORF">Fot_24635</name>
</gene>
<organism evidence="1 2">
    <name type="scientific">Forsythia ovata</name>
    <dbReference type="NCBI Taxonomy" id="205694"/>
    <lineage>
        <taxon>Eukaryota</taxon>
        <taxon>Viridiplantae</taxon>
        <taxon>Streptophyta</taxon>
        <taxon>Embryophyta</taxon>
        <taxon>Tracheophyta</taxon>
        <taxon>Spermatophyta</taxon>
        <taxon>Magnoliopsida</taxon>
        <taxon>eudicotyledons</taxon>
        <taxon>Gunneridae</taxon>
        <taxon>Pentapetalae</taxon>
        <taxon>asterids</taxon>
        <taxon>lamiids</taxon>
        <taxon>Lamiales</taxon>
        <taxon>Oleaceae</taxon>
        <taxon>Forsythieae</taxon>
        <taxon>Forsythia</taxon>
    </lineage>
</organism>
<evidence type="ECO:0000313" key="2">
    <source>
        <dbReference type="Proteomes" id="UP001604277"/>
    </source>
</evidence>
<dbReference type="Proteomes" id="UP001604277">
    <property type="component" value="Unassembled WGS sequence"/>
</dbReference>
<accession>A0ABD1U6W8</accession>
<proteinExistence type="predicted"/>
<protein>
    <submittedName>
        <fullName evidence="1">Uncharacterized protein</fullName>
    </submittedName>
</protein>
<evidence type="ECO:0000313" key="1">
    <source>
        <dbReference type="EMBL" id="KAL2520712.1"/>
    </source>
</evidence>